<organism evidence="1 2">
    <name type="scientific">Paenibacillus alvei</name>
    <name type="common">Bacillus alvei</name>
    <dbReference type="NCBI Taxonomy" id="44250"/>
    <lineage>
        <taxon>Bacteria</taxon>
        <taxon>Bacillati</taxon>
        <taxon>Bacillota</taxon>
        <taxon>Bacilli</taxon>
        <taxon>Bacillales</taxon>
        <taxon>Paenibacillaceae</taxon>
        <taxon>Paenibacillus</taxon>
    </lineage>
</organism>
<gene>
    <name evidence="1" type="ORF">PBLR_13036</name>
</gene>
<accession>A0A383RDR6</accession>
<dbReference type="InterPro" id="IPR021146">
    <property type="entry name" value="Phage_gp6-like_head-tail"/>
</dbReference>
<dbReference type="RefSeq" id="WP_138186487.1">
    <property type="nucleotide sequence ID" value="NZ_LS992241.1"/>
</dbReference>
<reference evidence="2" key="1">
    <citation type="submission" date="2018-08" db="EMBL/GenBank/DDBJ databases">
        <authorList>
            <person name="Chevrot R."/>
        </authorList>
    </citation>
    <scope>NUCLEOTIDE SEQUENCE [LARGE SCALE GENOMIC DNA]</scope>
</reference>
<dbReference type="AlphaFoldDB" id="A0A383RDR6"/>
<proteinExistence type="predicted"/>
<sequence length="123" mass="13926">MIVNDIWPIVKSRLGLPDDTHKDLISSYIEEIGNRIKHYCAITTIPETLKFVWSSMVIDACRIELSHIDEIDDTADRGESIKVGDTSSAPATSSGLTNTSKTVIDSVVTNYRVDLNRYRRLRW</sequence>
<evidence type="ECO:0000313" key="1">
    <source>
        <dbReference type="EMBL" id="SYX84614.1"/>
    </source>
</evidence>
<dbReference type="Pfam" id="PF05135">
    <property type="entry name" value="Phage_connect_1"/>
    <property type="match status" value="1"/>
</dbReference>
<dbReference type="Proteomes" id="UP000304148">
    <property type="component" value="Chromosome"/>
</dbReference>
<protein>
    <submittedName>
        <fullName evidence="1">Putative phage protein</fullName>
    </submittedName>
</protein>
<dbReference type="EMBL" id="LS992241">
    <property type="protein sequence ID" value="SYX84614.1"/>
    <property type="molecule type" value="Genomic_DNA"/>
</dbReference>
<evidence type="ECO:0000313" key="2">
    <source>
        <dbReference type="Proteomes" id="UP000304148"/>
    </source>
</evidence>
<name>A0A383RDR6_PAEAL</name>